<dbReference type="InterPro" id="IPR013154">
    <property type="entry name" value="ADH-like_N"/>
</dbReference>
<protein>
    <submittedName>
        <fullName evidence="4">L-iditol 2-dehydrogenase/L-idonate 5-dehydrogenase</fullName>
    </submittedName>
</protein>
<dbReference type="InterPro" id="IPR050129">
    <property type="entry name" value="Zn_alcohol_dh"/>
</dbReference>
<dbReference type="Proteomes" id="UP000276443">
    <property type="component" value="Unassembled WGS sequence"/>
</dbReference>
<name>A0A3N5BA22_9BACI</name>
<comment type="caution">
    <text evidence="4">The sequence shown here is derived from an EMBL/GenBank/DDBJ whole genome shotgun (WGS) entry which is preliminary data.</text>
</comment>
<dbReference type="OrthoDB" id="9769198at2"/>
<gene>
    <name evidence="4" type="ORF">EDC24_1448</name>
</gene>
<accession>A0A3N5BA22</accession>
<reference evidence="4 5" key="1">
    <citation type="submission" date="2018-11" db="EMBL/GenBank/DDBJ databases">
        <title>Genomic Encyclopedia of Type Strains, Phase IV (KMG-IV): sequencing the most valuable type-strain genomes for metagenomic binning, comparative biology and taxonomic classification.</title>
        <authorList>
            <person name="Goeker M."/>
        </authorList>
    </citation>
    <scope>NUCLEOTIDE SEQUENCE [LARGE SCALE GENOMIC DNA]</scope>
    <source>
        <strain evidence="4 5">DSM 18090</strain>
    </source>
</reference>
<evidence type="ECO:0000259" key="2">
    <source>
        <dbReference type="Pfam" id="PF00107"/>
    </source>
</evidence>
<dbReference type="PANTHER" id="PTHR43401">
    <property type="entry name" value="L-THREONINE 3-DEHYDROGENASE"/>
    <property type="match status" value="1"/>
</dbReference>
<dbReference type="InterPro" id="IPR036291">
    <property type="entry name" value="NAD(P)-bd_dom_sf"/>
</dbReference>
<dbReference type="PANTHER" id="PTHR43401:SF2">
    <property type="entry name" value="L-THREONINE 3-DEHYDROGENASE"/>
    <property type="match status" value="1"/>
</dbReference>
<proteinExistence type="predicted"/>
<keyword evidence="5" id="KW-1185">Reference proteome</keyword>
<dbReference type="AlphaFoldDB" id="A0A3N5BA22"/>
<dbReference type="EMBL" id="RKRF01000008">
    <property type="protein sequence ID" value="RPF54253.1"/>
    <property type="molecule type" value="Genomic_DNA"/>
</dbReference>
<dbReference type="InterPro" id="IPR011032">
    <property type="entry name" value="GroES-like_sf"/>
</dbReference>
<dbReference type="Pfam" id="PF08240">
    <property type="entry name" value="ADH_N"/>
    <property type="match status" value="1"/>
</dbReference>
<evidence type="ECO:0000313" key="4">
    <source>
        <dbReference type="EMBL" id="RPF54253.1"/>
    </source>
</evidence>
<dbReference type="Pfam" id="PF00107">
    <property type="entry name" value="ADH_zinc_N"/>
    <property type="match status" value="1"/>
</dbReference>
<feature type="domain" description="Alcohol dehydrogenase-like C-terminal" evidence="2">
    <location>
        <begin position="183"/>
        <end position="308"/>
    </location>
</feature>
<dbReference type="SUPFAM" id="SSF51735">
    <property type="entry name" value="NAD(P)-binding Rossmann-fold domains"/>
    <property type="match status" value="1"/>
</dbReference>
<organism evidence="4 5">
    <name type="scientific">Aquisalibacillus elongatus</name>
    <dbReference type="NCBI Taxonomy" id="485577"/>
    <lineage>
        <taxon>Bacteria</taxon>
        <taxon>Bacillati</taxon>
        <taxon>Bacillota</taxon>
        <taxon>Bacilli</taxon>
        <taxon>Bacillales</taxon>
        <taxon>Bacillaceae</taxon>
        <taxon>Aquisalibacillus</taxon>
    </lineage>
</organism>
<feature type="domain" description="Alcohol dehydrogenase-like N-terminal" evidence="3">
    <location>
        <begin position="26"/>
        <end position="145"/>
    </location>
</feature>
<evidence type="ECO:0000313" key="5">
    <source>
        <dbReference type="Proteomes" id="UP000276443"/>
    </source>
</evidence>
<evidence type="ECO:0000256" key="1">
    <source>
        <dbReference type="ARBA" id="ARBA00023002"/>
    </source>
</evidence>
<keyword evidence="1" id="KW-0560">Oxidoreductase</keyword>
<dbReference type="GO" id="GO:0016491">
    <property type="term" value="F:oxidoreductase activity"/>
    <property type="evidence" value="ECO:0007669"/>
    <property type="project" value="UniProtKB-KW"/>
</dbReference>
<evidence type="ECO:0000259" key="3">
    <source>
        <dbReference type="Pfam" id="PF08240"/>
    </source>
</evidence>
<dbReference type="RefSeq" id="WP_124221093.1">
    <property type="nucleotide sequence ID" value="NZ_RKRF01000008.1"/>
</dbReference>
<dbReference type="SUPFAM" id="SSF50129">
    <property type="entry name" value="GroES-like"/>
    <property type="match status" value="1"/>
</dbReference>
<dbReference type="Gene3D" id="3.40.50.720">
    <property type="entry name" value="NAD(P)-binding Rossmann-like Domain"/>
    <property type="match status" value="1"/>
</dbReference>
<sequence>MKAVVKHSNQPGDLSVKNIPLKDRSKDEVLVKINMASICGSDLHMYAGHSGYDWITYPLVLGHEMTGEVEDAEDASLIGRCVVINPYIPCGKCEHCLDGRENQCDNGQFFSKKVAPASLNYGFRENGGMAEYIVVPNENIMLLPEKVPNEVAAISEALAVGLTAIEKVKDVQGKSFVVFGPGPIGLGIASLLKGLGAGKIIMIGIPGDEKRLETAEQVGVDETVISDEALTDQLLQLSNGYDVIFDCSGHHSVPNQAVKLLKKGGELVLVGISTQEFQLQMDQIVRGEISVYGSYGITRSTFNRVLEYATDSAFPFNQLISKVYSFEDAKEAFDFAQNQANGKVILQF</sequence>
<dbReference type="Gene3D" id="3.90.180.10">
    <property type="entry name" value="Medium-chain alcohol dehydrogenases, catalytic domain"/>
    <property type="match status" value="1"/>
</dbReference>
<dbReference type="InterPro" id="IPR013149">
    <property type="entry name" value="ADH-like_C"/>
</dbReference>